<feature type="region of interest" description="Disordered" evidence="1">
    <location>
        <begin position="855"/>
        <end position="1214"/>
    </location>
</feature>
<feature type="compositionally biased region" description="Low complexity" evidence="1">
    <location>
        <begin position="1305"/>
        <end position="1315"/>
    </location>
</feature>
<feature type="compositionally biased region" description="Polar residues" evidence="1">
    <location>
        <begin position="1178"/>
        <end position="1190"/>
    </location>
</feature>
<feature type="compositionally biased region" description="Polar residues" evidence="1">
    <location>
        <begin position="1009"/>
        <end position="1019"/>
    </location>
</feature>
<organism evidence="2 3">
    <name type="scientific">Panaeolus cyanescens</name>
    <dbReference type="NCBI Taxonomy" id="181874"/>
    <lineage>
        <taxon>Eukaryota</taxon>
        <taxon>Fungi</taxon>
        <taxon>Dikarya</taxon>
        <taxon>Basidiomycota</taxon>
        <taxon>Agaricomycotina</taxon>
        <taxon>Agaricomycetes</taxon>
        <taxon>Agaricomycetidae</taxon>
        <taxon>Agaricales</taxon>
        <taxon>Agaricineae</taxon>
        <taxon>Galeropsidaceae</taxon>
        <taxon>Panaeolus</taxon>
    </lineage>
</organism>
<proteinExistence type="predicted"/>
<dbReference type="STRING" id="181874.A0A409VFZ5"/>
<evidence type="ECO:0008006" key="4">
    <source>
        <dbReference type="Google" id="ProtNLM"/>
    </source>
</evidence>
<dbReference type="EMBL" id="NHTK01006071">
    <property type="protein sequence ID" value="PPQ65182.1"/>
    <property type="molecule type" value="Genomic_DNA"/>
</dbReference>
<feature type="compositionally biased region" description="Polar residues" evidence="1">
    <location>
        <begin position="541"/>
        <end position="552"/>
    </location>
</feature>
<feature type="region of interest" description="Disordered" evidence="1">
    <location>
        <begin position="541"/>
        <end position="564"/>
    </location>
</feature>
<feature type="region of interest" description="Disordered" evidence="1">
    <location>
        <begin position="701"/>
        <end position="736"/>
    </location>
</feature>
<feature type="region of interest" description="Disordered" evidence="1">
    <location>
        <begin position="1"/>
        <end position="22"/>
    </location>
</feature>
<keyword evidence="3" id="KW-1185">Reference proteome</keyword>
<sequence>MAPTQALPEPMNASPHHSKVKVSTTLSDPSFVAGTYVSGKVEMECRADRGLGIGIMMVELFAIQELNSRDHSATSTFLHSRRLFQGPGLPPSNAVQARPMPGDPPLPQHYYQARRGRSTFVFRIPLPASCPPTISFGSGLAKVRYELRASVGVFWKSEKRLVVDNHSVDIVEAYPLEDNYLSKFPEAVAVGEGGKLWMQGRMMNNVIVAGESACLELQVKNHSQKKNTGLTLSLTRTLYLPGSASGQHPVPVHISDTLTTVPFRGPEYVITPGAEGVANLVFDVPAHARGVRGGTLDGEESESGNGRRHSDSLFEIRCKVEVKLIMGMGSKDIVLEIPIEIIHPAAMPPPQPLPPAFPPMAPPGISHPQHPQHVHIQPTGYYPEPVHYYPPPATSPMGLQMPYFDPSQNQVWIPPIAPIPPSHLPQGFPYIPPIHPEHYPPPNAPFAHQQPYPGSSTSPQHQLLPPLYTGGYLARPSSAGPVGAASQIAPPMVPGLPVHSSPASLLPLNDISHPKTIATQPYEPESGKGERALRVSQHLRMSSRTRSVSPQSHRYPLPVPPTVPALPEVQPEARTMPFIATPSQPLPVRSLPAPPGLARNGSLSTSSVDATKNVVHSPRPHLTPKQSFTRDPVLGSIAKSERVEELEKMADHVMRKSMDLSADLPKGFEESLKLIQVQQEAEKANKVEVKTDAIDAAIVADTQQQESDPNINKTLPGPPVPSQKPVRSPPLTGGLSRARADLYFSPENDEMAETAPVPSDQTPPTPALVAIPSRYMRNDKAELKTESGFDALERRLLAEVGTRKADNKDQRPDARQLIAPINTEIAQTRSSAIPIPMKSPEPLNDSAISSLTLAGGLAGDESDGDFDGKTHRAGRSRSPSPVDDREGLNGLHMHMRERAQGSTPTRMAGGKEKEKHAGKESKSVKSDDKKKEKGKDKSSGGKKKEKAGGEKGKSKTAAKGRVAAWLGGIDPAEPPQEEIIPPSPSVIREDGRITAWFGGVQPLEDENISRSPLAQTTSLPFEEDISSSPPPDRAKTPAAESSAPKDVSASPNPRSSGFVPIATLKRETIQERPIIARDATVVDEARRVQDIWASDAVPARNPQAQGADFATPRPPFSIPSVGNPTSVRTNRKVSPPSKAAPGASAADPQKPLSYSAVARNVRRIVEPKVNVAKPQPPANSTSTAPPQSNKPVAPVGVAGKRLPTFPPPKPVDPEVKYDIRSARGGRGGKVTAVANLWSSGAILNQNGGKPKEVPKRLDIVKEASQGSASGISVPAVVSPPRSPPPVPAKPAKPEKMTFSAALMTPPKSRQPSKQPSPAPGDFGQRVNPALLTDAQKRPDSRNLFSSSKSTPTPGNVMPPKAPAPLPTKLPARPRIIPPGLASKSTEALVQKRPPTSPYLLPKKAAPSTASTPSTSEAKLPEVSRGVMPAIKAPSDLAVVSSSHAVPTLSTTASLARPRSAASNNAVANKFAKAAAAAKLPLIPSTPTTPAVLNPGVTSDAPRPASPSKPLDLVFGQARLRDLIKKYQG</sequence>
<evidence type="ECO:0000313" key="2">
    <source>
        <dbReference type="EMBL" id="PPQ65182.1"/>
    </source>
</evidence>
<dbReference type="Proteomes" id="UP000284842">
    <property type="component" value="Unassembled WGS sequence"/>
</dbReference>
<accession>A0A409VFZ5</accession>
<feature type="compositionally biased region" description="Low complexity" evidence="1">
    <location>
        <begin position="1134"/>
        <end position="1146"/>
    </location>
</feature>
<feature type="region of interest" description="Disordered" evidence="1">
    <location>
        <begin position="1261"/>
        <end position="1422"/>
    </location>
</feature>
<dbReference type="OrthoDB" id="298939at2759"/>
<name>A0A409VFZ5_9AGAR</name>
<gene>
    <name evidence="2" type="ORF">CVT24_011059</name>
</gene>
<feature type="compositionally biased region" description="Polar residues" evidence="1">
    <location>
        <begin position="1342"/>
        <end position="1353"/>
    </location>
</feature>
<dbReference type="Gene3D" id="2.60.40.640">
    <property type="match status" value="1"/>
</dbReference>
<evidence type="ECO:0000256" key="1">
    <source>
        <dbReference type="SAM" id="MobiDB-lite"/>
    </source>
</evidence>
<feature type="compositionally biased region" description="Basic and acidic residues" evidence="1">
    <location>
        <begin position="909"/>
        <end position="939"/>
    </location>
</feature>
<feature type="compositionally biased region" description="Pro residues" evidence="1">
    <location>
        <begin position="1280"/>
        <end position="1290"/>
    </location>
</feature>
<feature type="region of interest" description="Disordered" evidence="1">
    <location>
        <begin position="1483"/>
        <end position="1511"/>
    </location>
</feature>
<comment type="caution">
    <text evidence="2">The sequence shown here is derived from an EMBL/GenBank/DDBJ whole genome shotgun (WGS) entry which is preliminary data.</text>
</comment>
<reference evidence="2 3" key="1">
    <citation type="journal article" date="2018" name="Evol. Lett.">
        <title>Horizontal gene cluster transfer increased hallucinogenic mushroom diversity.</title>
        <authorList>
            <person name="Reynolds H.T."/>
            <person name="Vijayakumar V."/>
            <person name="Gluck-Thaler E."/>
            <person name="Korotkin H.B."/>
            <person name="Matheny P.B."/>
            <person name="Slot J.C."/>
        </authorList>
    </citation>
    <scope>NUCLEOTIDE SEQUENCE [LARGE SCALE GENOMIC DNA]</scope>
    <source>
        <strain evidence="2 3">2629</strain>
    </source>
</reference>
<feature type="compositionally biased region" description="Low complexity" evidence="1">
    <location>
        <begin position="1401"/>
        <end position="1417"/>
    </location>
</feature>
<dbReference type="InParanoid" id="A0A409VFZ5"/>
<protein>
    <recommendedName>
        <fullName evidence="4">Arrestin-like N-terminal domain-containing protein</fullName>
    </recommendedName>
</protein>
<evidence type="ECO:0000313" key="3">
    <source>
        <dbReference type="Proteomes" id="UP000284842"/>
    </source>
</evidence>
<dbReference type="InterPro" id="IPR014752">
    <property type="entry name" value="Arrestin-like_C"/>
</dbReference>